<dbReference type="PROSITE" id="PS50977">
    <property type="entry name" value="HTH_TETR_2"/>
    <property type="match status" value="1"/>
</dbReference>
<name>A0A1A9GJB1_9ACTN</name>
<dbReference type="GO" id="GO:0003700">
    <property type="term" value="F:DNA-binding transcription factor activity"/>
    <property type="evidence" value="ECO:0007669"/>
    <property type="project" value="TreeGrafter"/>
</dbReference>
<organism evidence="4 5">
    <name type="scientific">Nocardioides dokdonensis FR1436</name>
    <dbReference type="NCBI Taxonomy" id="1300347"/>
    <lineage>
        <taxon>Bacteria</taxon>
        <taxon>Bacillati</taxon>
        <taxon>Actinomycetota</taxon>
        <taxon>Actinomycetes</taxon>
        <taxon>Propionibacteriales</taxon>
        <taxon>Nocardioidaceae</taxon>
        <taxon>Nocardioides</taxon>
    </lineage>
</organism>
<dbReference type="KEGG" id="ndk:I601_1149"/>
<evidence type="ECO:0000313" key="5">
    <source>
        <dbReference type="Proteomes" id="UP000077868"/>
    </source>
</evidence>
<dbReference type="EMBL" id="CP015079">
    <property type="protein sequence ID" value="ANH37591.1"/>
    <property type="molecule type" value="Genomic_DNA"/>
</dbReference>
<evidence type="ECO:0000313" key="4">
    <source>
        <dbReference type="EMBL" id="ANH37591.1"/>
    </source>
</evidence>
<dbReference type="InterPro" id="IPR009057">
    <property type="entry name" value="Homeodomain-like_sf"/>
</dbReference>
<dbReference type="Pfam" id="PF00440">
    <property type="entry name" value="TetR_N"/>
    <property type="match status" value="1"/>
</dbReference>
<dbReference type="PATRIC" id="fig|1300347.3.peg.1150"/>
<feature type="domain" description="HTH tetR-type" evidence="3">
    <location>
        <begin position="11"/>
        <end position="71"/>
    </location>
</feature>
<evidence type="ECO:0000256" key="2">
    <source>
        <dbReference type="PROSITE-ProRule" id="PRU00335"/>
    </source>
</evidence>
<dbReference type="STRING" id="1300347.I601_1149"/>
<reference evidence="4 5" key="1">
    <citation type="submission" date="2016-03" db="EMBL/GenBank/DDBJ databases">
        <title>Complete genome sequence of a soil Actinobacterium, Nocardioides dokdonensis FR1436.</title>
        <authorList>
            <person name="Kwon S.-K."/>
            <person name="Kim K."/>
            <person name="Kim J.F."/>
        </authorList>
    </citation>
    <scope>NUCLEOTIDE SEQUENCE [LARGE SCALE GENOMIC DNA]</scope>
    <source>
        <strain evidence="4 5">FR1436</strain>
    </source>
</reference>
<dbReference type="SUPFAM" id="SSF48498">
    <property type="entry name" value="Tetracyclin repressor-like, C-terminal domain"/>
    <property type="match status" value="1"/>
</dbReference>
<sequence>MTSLSHKQEVADPRDSYLDAARACILDVGWRRTTLTEVARRAGVSRMTIYRSWADMPTLLADLMTREWAGLVARSVADEQESAPASEDLVDTLVAEVLRTIHALRHNELFVRIVELDPDLVLPYLFHRRGRSQELIVTMLTDEIVRGQAAGVVRTGPAPAMARTLVLAVHGFVLSLHTMVDDTVGAAELDGELRHLLVRMLRP</sequence>
<dbReference type="AlphaFoldDB" id="A0A1A9GJB1"/>
<evidence type="ECO:0000256" key="1">
    <source>
        <dbReference type="ARBA" id="ARBA00023125"/>
    </source>
</evidence>
<dbReference type="InterPro" id="IPR001647">
    <property type="entry name" value="HTH_TetR"/>
</dbReference>
<dbReference type="PANTHER" id="PTHR30055">
    <property type="entry name" value="HTH-TYPE TRANSCRIPTIONAL REGULATOR RUTR"/>
    <property type="match status" value="1"/>
</dbReference>
<dbReference type="GO" id="GO:0000976">
    <property type="term" value="F:transcription cis-regulatory region binding"/>
    <property type="evidence" value="ECO:0007669"/>
    <property type="project" value="TreeGrafter"/>
</dbReference>
<gene>
    <name evidence="4" type="ORF">I601_1149</name>
</gene>
<dbReference type="SUPFAM" id="SSF46689">
    <property type="entry name" value="Homeodomain-like"/>
    <property type="match status" value="1"/>
</dbReference>
<keyword evidence="5" id="KW-1185">Reference proteome</keyword>
<dbReference type="RefSeq" id="WP_068107292.1">
    <property type="nucleotide sequence ID" value="NZ_CP015079.1"/>
</dbReference>
<accession>A0A1A9GJB1</accession>
<keyword evidence="1 2" id="KW-0238">DNA-binding</keyword>
<dbReference type="OrthoDB" id="6077212at2"/>
<proteinExistence type="predicted"/>
<evidence type="ECO:0000259" key="3">
    <source>
        <dbReference type="PROSITE" id="PS50977"/>
    </source>
</evidence>
<dbReference type="InterPro" id="IPR050109">
    <property type="entry name" value="HTH-type_TetR-like_transc_reg"/>
</dbReference>
<feature type="DNA-binding region" description="H-T-H motif" evidence="2">
    <location>
        <begin position="34"/>
        <end position="53"/>
    </location>
</feature>
<dbReference type="PANTHER" id="PTHR30055:SF153">
    <property type="entry name" value="HTH-TYPE TRANSCRIPTIONAL REPRESSOR RV3405C"/>
    <property type="match status" value="1"/>
</dbReference>
<protein>
    <submittedName>
        <fullName evidence="4">Bacterial regulatory protein, tetR family</fullName>
    </submittedName>
</protein>
<dbReference type="Proteomes" id="UP000077868">
    <property type="component" value="Chromosome"/>
</dbReference>
<dbReference type="InterPro" id="IPR036271">
    <property type="entry name" value="Tet_transcr_reg_TetR-rel_C_sf"/>
</dbReference>
<dbReference type="Gene3D" id="1.10.357.10">
    <property type="entry name" value="Tetracycline Repressor, domain 2"/>
    <property type="match status" value="1"/>
</dbReference>